<dbReference type="GeneID" id="54362196"/>
<dbReference type="CDD" id="cd02440">
    <property type="entry name" value="AdoMet_MTases"/>
    <property type="match status" value="1"/>
</dbReference>
<accession>A0A6J3M7G1</accession>
<protein>
    <recommendedName>
        <fullName evidence="3">S-adenosyl-L-methionine-dependent methyltransferase</fullName>
    </recommendedName>
</protein>
<proteinExistence type="predicted"/>
<name>A0A6J3M7G1_9PEZI</name>
<dbReference type="Gene3D" id="3.40.50.150">
    <property type="entry name" value="Vaccinia Virus protein VP39"/>
    <property type="match status" value="1"/>
</dbReference>
<evidence type="ECO:0000313" key="2">
    <source>
        <dbReference type="RefSeq" id="XP_033461037.1"/>
    </source>
</evidence>
<reference evidence="2" key="2">
    <citation type="submission" date="2020-04" db="EMBL/GenBank/DDBJ databases">
        <authorList>
            <consortium name="NCBI Genome Project"/>
        </authorList>
    </citation>
    <scope>NUCLEOTIDE SEQUENCE</scope>
    <source>
        <strain evidence="2">CBS 342.82</strain>
    </source>
</reference>
<evidence type="ECO:0000313" key="1">
    <source>
        <dbReference type="Proteomes" id="UP000504637"/>
    </source>
</evidence>
<evidence type="ECO:0008006" key="3">
    <source>
        <dbReference type="Google" id="ProtNLM"/>
    </source>
</evidence>
<dbReference type="RefSeq" id="XP_033461037.1">
    <property type="nucleotide sequence ID" value="XM_033604396.1"/>
</dbReference>
<dbReference type="InterPro" id="IPR029063">
    <property type="entry name" value="SAM-dependent_MTases_sf"/>
</dbReference>
<dbReference type="SUPFAM" id="SSF53335">
    <property type="entry name" value="S-adenosyl-L-methionine-dependent methyltransferases"/>
    <property type="match status" value="1"/>
</dbReference>
<dbReference type="OrthoDB" id="417697at2759"/>
<reference evidence="2" key="3">
    <citation type="submission" date="2025-08" db="UniProtKB">
        <authorList>
            <consortium name="RefSeq"/>
        </authorList>
    </citation>
    <scope>IDENTIFICATION</scope>
    <source>
        <strain evidence="2">CBS 342.82</strain>
    </source>
</reference>
<dbReference type="Pfam" id="PF13489">
    <property type="entry name" value="Methyltransf_23"/>
    <property type="match status" value="1"/>
</dbReference>
<sequence>MSTSATSSPSQSYPLSRSTIAATRLDLQHFLWTSSTESHLHPSIPVPDDAFIADIGCGTGIWSLTYPRPKNSAIRFEAMDISLSQVPPTEWLPDHVTARTLDIFAPIPEDLRAKFDVVHVRLFLLVVRDNDPVPILSNLLKLLKPGGYLHWQEYDTSKTSVVVAAAAAPGSDAETAAPAMTALHRLTTGGGRNASADQVFENLSWVSTFARLFERGSGKDLGAELVSQNVTTPPSHLLPLAQEIGFLGAREYATGLRSSQPELAARLDGATDAAETECWDGLKRGSAIGMDMMTWVVRKSEK</sequence>
<organism evidence="2">
    <name type="scientific">Dissoconium aciculare CBS 342.82</name>
    <dbReference type="NCBI Taxonomy" id="1314786"/>
    <lineage>
        <taxon>Eukaryota</taxon>
        <taxon>Fungi</taxon>
        <taxon>Dikarya</taxon>
        <taxon>Ascomycota</taxon>
        <taxon>Pezizomycotina</taxon>
        <taxon>Dothideomycetes</taxon>
        <taxon>Dothideomycetidae</taxon>
        <taxon>Mycosphaerellales</taxon>
        <taxon>Dissoconiaceae</taxon>
        <taxon>Dissoconium</taxon>
    </lineage>
</organism>
<dbReference type="Proteomes" id="UP000504637">
    <property type="component" value="Unplaced"/>
</dbReference>
<reference evidence="2" key="1">
    <citation type="submission" date="2020-01" db="EMBL/GenBank/DDBJ databases">
        <authorList>
            <consortium name="DOE Joint Genome Institute"/>
            <person name="Haridas S."/>
            <person name="Albert R."/>
            <person name="Binder M."/>
            <person name="Bloem J."/>
            <person name="Labutti K."/>
            <person name="Salamov A."/>
            <person name="Andreopoulos B."/>
            <person name="Baker S.E."/>
            <person name="Barry K."/>
            <person name="Bills G."/>
            <person name="Bluhm B.H."/>
            <person name="Cannon C."/>
            <person name="Castanera R."/>
            <person name="Culley D.E."/>
            <person name="Daum C."/>
            <person name="Ezra D."/>
            <person name="Gonzalez J.B."/>
            <person name="Henrissat B."/>
            <person name="Kuo A."/>
            <person name="Liang C."/>
            <person name="Lipzen A."/>
            <person name="Lutzoni F."/>
            <person name="Magnuson J."/>
            <person name="Mondo S."/>
            <person name="Nolan M."/>
            <person name="Ohm R."/>
            <person name="Pangilinan J."/>
            <person name="Park H.-J."/>
            <person name="Ramirez L."/>
            <person name="Alfaro M."/>
            <person name="Sun H."/>
            <person name="Tritt A."/>
            <person name="Yoshinaga Y."/>
            <person name="Zwiers L.-H."/>
            <person name="Turgeon B.G."/>
            <person name="Goodwin S.B."/>
            <person name="Spatafora J.W."/>
            <person name="Crous P.W."/>
            <person name="Grigoriev I.V."/>
        </authorList>
    </citation>
    <scope>NUCLEOTIDE SEQUENCE</scope>
    <source>
        <strain evidence="2">CBS 342.82</strain>
    </source>
</reference>
<keyword evidence="1" id="KW-1185">Reference proteome</keyword>
<gene>
    <name evidence="2" type="ORF">K489DRAFT_378377</name>
</gene>
<dbReference type="AlphaFoldDB" id="A0A6J3M7G1"/>